<dbReference type="Proteomes" id="UP001273505">
    <property type="component" value="Unassembled WGS sequence"/>
</dbReference>
<name>A0ABU4RVV7_9GAMM</name>
<feature type="domain" description="Ferrous iron transporter FeoA-like" evidence="3">
    <location>
        <begin position="18"/>
        <end position="98"/>
    </location>
</feature>
<dbReference type="SUPFAM" id="SSF50037">
    <property type="entry name" value="C-terminal domain of transcriptional repressors"/>
    <property type="match status" value="1"/>
</dbReference>
<dbReference type="Gene3D" id="2.30.30.90">
    <property type="match status" value="1"/>
</dbReference>
<evidence type="ECO:0000259" key="3">
    <source>
        <dbReference type="SMART" id="SM00899"/>
    </source>
</evidence>
<sequence length="109" mass="11551">MTASSTVTSPADMASTTLPLHQCSKGQTVRLLQVASQQAFADQDELVSLRLKELGFLPGAVLTVLGFGFLGRDPIAVKIGRTKFALRRAEASKLIVEPVAAEAPTEGKQ</sequence>
<keyword evidence="2" id="KW-0472">Membrane</keyword>
<keyword evidence="2" id="KW-0812">Transmembrane</keyword>
<evidence type="ECO:0000256" key="1">
    <source>
        <dbReference type="ARBA" id="ARBA00023004"/>
    </source>
</evidence>
<dbReference type="EMBL" id="JAXAFO010000003">
    <property type="protein sequence ID" value="MDX6848297.1"/>
    <property type="molecule type" value="Genomic_DNA"/>
</dbReference>
<dbReference type="RefSeq" id="WP_319835055.1">
    <property type="nucleotide sequence ID" value="NZ_JAXAFO010000003.1"/>
</dbReference>
<dbReference type="InterPro" id="IPR038157">
    <property type="entry name" value="FeoA_core_dom"/>
</dbReference>
<keyword evidence="1" id="KW-0408">Iron</keyword>
<dbReference type="PANTHER" id="PTHR42954:SF2">
    <property type="entry name" value="FE(2+) TRANSPORT PROTEIN A"/>
    <property type="match status" value="1"/>
</dbReference>
<evidence type="ECO:0000313" key="4">
    <source>
        <dbReference type="EMBL" id="MDX6848297.1"/>
    </source>
</evidence>
<protein>
    <submittedName>
        <fullName evidence="4">FeoA family protein</fullName>
    </submittedName>
</protein>
<gene>
    <name evidence="4" type="ORF">SCD92_02925</name>
</gene>
<dbReference type="InterPro" id="IPR008988">
    <property type="entry name" value="Transcriptional_repressor_C"/>
</dbReference>
<dbReference type="InterPro" id="IPR052713">
    <property type="entry name" value="FeoA"/>
</dbReference>
<organism evidence="4 5">
    <name type="scientific">Gilvimarinus gilvus</name>
    <dbReference type="NCBI Taxonomy" id="3058038"/>
    <lineage>
        <taxon>Bacteria</taxon>
        <taxon>Pseudomonadati</taxon>
        <taxon>Pseudomonadota</taxon>
        <taxon>Gammaproteobacteria</taxon>
        <taxon>Cellvibrionales</taxon>
        <taxon>Cellvibrionaceae</taxon>
        <taxon>Gilvimarinus</taxon>
    </lineage>
</organism>
<comment type="caution">
    <text evidence="4">The sequence shown here is derived from an EMBL/GenBank/DDBJ whole genome shotgun (WGS) entry which is preliminary data.</text>
</comment>
<feature type="transmembrane region" description="Helical" evidence="2">
    <location>
        <begin position="54"/>
        <end position="71"/>
    </location>
</feature>
<dbReference type="PANTHER" id="PTHR42954">
    <property type="entry name" value="FE(2+) TRANSPORT PROTEIN A"/>
    <property type="match status" value="1"/>
</dbReference>
<reference evidence="4 5" key="1">
    <citation type="submission" date="2023-11" db="EMBL/GenBank/DDBJ databases">
        <title>Gilvimarinus fulvus sp. nov., isolated from the surface of Kelp.</title>
        <authorList>
            <person name="Sun Y.Y."/>
            <person name="Gong Y."/>
            <person name="Du Z.J."/>
        </authorList>
    </citation>
    <scope>NUCLEOTIDE SEQUENCE [LARGE SCALE GENOMIC DNA]</scope>
    <source>
        <strain evidence="4 5">SDUM040013</strain>
    </source>
</reference>
<dbReference type="Pfam" id="PF04023">
    <property type="entry name" value="FeoA"/>
    <property type="match status" value="1"/>
</dbReference>
<keyword evidence="5" id="KW-1185">Reference proteome</keyword>
<accession>A0ABU4RVV7</accession>
<evidence type="ECO:0000256" key="2">
    <source>
        <dbReference type="SAM" id="Phobius"/>
    </source>
</evidence>
<evidence type="ECO:0000313" key="5">
    <source>
        <dbReference type="Proteomes" id="UP001273505"/>
    </source>
</evidence>
<keyword evidence="2" id="KW-1133">Transmembrane helix</keyword>
<dbReference type="SMART" id="SM00899">
    <property type="entry name" value="FeoA"/>
    <property type="match status" value="1"/>
</dbReference>
<proteinExistence type="predicted"/>
<dbReference type="InterPro" id="IPR007167">
    <property type="entry name" value="Fe-transptr_FeoA-like"/>
</dbReference>